<dbReference type="OrthoDB" id="4205455at2"/>
<dbReference type="EMBL" id="CP029188">
    <property type="protein sequence ID" value="AWI32669.1"/>
    <property type="molecule type" value="Genomic_DNA"/>
</dbReference>
<dbReference type="AlphaFoldDB" id="A0A2S1T1X9"/>
<accession>A0A2S1T1X9</accession>
<sequence length="204" mass="22378">MARRKHRRSAAPARARLLTPDVEARLIEASRAGLAVDLAAVTAGISRATFLRWMAYGRTEQVDRAAGKDPDPELDVFVEFFEKVERARAAAALAAALDIRRASRGGIVTTHRKFDPHSGKVLEETITTPPDWRAAAWYLERQHRKQYGKEDHLEVELTGAAGGPVSIENTGPAADLATRLAETLHALQYPEANDDQDDDDSAAE</sequence>
<protein>
    <submittedName>
        <fullName evidence="1">Uncharacterized protein</fullName>
    </submittedName>
</protein>
<keyword evidence="2" id="KW-1185">Reference proteome</keyword>
<reference evidence="1 2" key="1">
    <citation type="submission" date="2018-05" db="EMBL/GenBank/DDBJ databases">
        <title>Complete genome sequence of sponge-derived Streptomyces sp. HNM0039.</title>
        <authorList>
            <person name="Huang X."/>
            <person name="Zhou S."/>
        </authorList>
    </citation>
    <scope>NUCLEOTIDE SEQUENCE [LARGE SCALE GENOMIC DNA]</scope>
    <source>
        <strain evidence="1 2">HNM0039</strain>
    </source>
</reference>
<evidence type="ECO:0000313" key="2">
    <source>
        <dbReference type="Proteomes" id="UP000244900"/>
    </source>
</evidence>
<organism evidence="1 2">
    <name type="scientific">Streptomyces tirandamycinicus</name>
    <dbReference type="NCBI Taxonomy" id="2174846"/>
    <lineage>
        <taxon>Bacteria</taxon>
        <taxon>Bacillati</taxon>
        <taxon>Actinomycetota</taxon>
        <taxon>Actinomycetes</taxon>
        <taxon>Kitasatosporales</taxon>
        <taxon>Streptomycetaceae</taxon>
        <taxon>Streptomyces</taxon>
    </lineage>
</organism>
<dbReference type="KEGG" id="stir:DDW44_30600"/>
<name>A0A2S1T1X9_9ACTN</name>
<dbReference type="Proteomes" id="UP000244900">
    <property type="component" value="Chromosome"/>
</dbReference>
<evidence type="ECO:0000313" key="1">
    <source>
        <dbReference type="EMBL" id="AWI32669.1"/>
    </source>
</evidence>
<dbReference type="RefSeq" id="WP_108908537.1">
    <property type="nucleotide sequence ID" value="NZ_CP029188.1"/>
</dbReference>
<proteinExistence type="predicted"/>
<gene>
    <name evidence="1" type="ORF">DDW44_30600</name>
</gene>